<sequence>MPAKAKSGGSVYRVRQRHLGQLKLYSELECLTKIERKFLLGLIELCSTREDTMDPETSAIDVTRTELQEWLSEKSIGSGNTIIKKRSNALTEIGLFKKEKFQRPKCKPADLFILTDASEVIDAPTQVKQFKDHRPHRLKLKEIKTQLIEADSQILDTSQIRLARSERLWNGVFGSCMRSSRTDPRRNQHFSTIYRFGSDQIEIVTSSQTDSEICHVDDQRTIRAIITMVCLQISERMDLSKEIKNEFYIDIVDLCRIMGLDGSGANRDTVRDSMKRLYSTNFNVLIDSDSETGHKFAAQFGITPGADDLNFRFLTELDSSIDREYGGGSIRRPRWYRIALHSKTFQDIADVNVISTFIDNKDILTVSSGLIHIFYTWCCIHVKRHGNRSVNITLPDLQRYMIPSARYDNFRDRFLMALKNHQEKSNEPWNNDGFNIIKLFGYVVKMEPDMANEFIFNAYRDKSDPIIGDKSIHNRLLKSNKRQGQLELD</sequence>
<protein>
    <submittedName>
        <fullName evidence="1">Uncharacterized protein</fullName>
    </submittedName>
</protein>
<name>A0ABV4NUT4_9GAMM</name>
<reference evidence="1 2" key="1">
    <citation type="submission" date="2024-08" db="EMBL/GenBank/DDBJ databases">
        <authorList>
            <person name="Ishaq N."/>
        </authorList>
    </citation>
    <scope>NUCLEOTIDE SEQUENCE [LARGE SCALE GENOMIC DNA]</scope>
    <source>
        <strain evidence="1 2">DSM 18651</strain>
    </source>
</reference>
<proteinExistence type="predicted"/>
<dbReference type="EMBL" id="JBGMEK010000001">
    <property type="protein sequence ID" value="MFA0809283.1"/>
    <property type="molecule type" value="Genomic_DNA"/>
</dbReference>
<gene>
    <name evidence="1" type="ORF">ACCI49_00005</name>
</gene>
<accession>A0ABV4NUT4</accession>
<organism evidence="1 2">
    <name type="scientific">Microbulbifer epialgicus</name>
    <dbReference type="NCBI Taxonomy" id="393907"/>
    <lineage>
        <taxon>Bacteria</taxon>
        <taxon>Pseudomonadati</taxon>
        <taxon>Pseudomonadota</taxon>
        <taxon>Gammaproteobacteria</taxon>
        <taxon>Cellvibrionales</taxon>
        <taxon>Microbulbiferaceae</taxon>
        <taxon>Microbulbifer</taxon>
    </lineage>
</organism>
<dbReference type="RefSeq" id="WP_371836904.1">
    <property type="nucleotide sequence ID" value="NZ_JBGMEK010000001.1"/>
</dbReference>
<evidence type="ECO:0000313" key="1">
    <source>
        <dbReference type="EMBL" id="MFA0809283.1"/>
    </source>
</evidence>
<comment type="caution">
    <text evidence="1">The sequence shown here is derived from an EMBL/GenBank/DDBJ whole genome shotgun (WGS) entry which is preliminary data.</text>
</comment>
<dbReference type="Proteomes" id="UP001569428">
    <property type="component" value="Unassembled WGS sequence"/>
</dbReference>
<evidence type="ECO:0000313" key="2">
    <source>
        <dbReference type="Proteomes" id="UP001569428"/>
    </source>
</evidence>
<keyword evidence="2" id="KW-1185">Reference proteome</keyword>